<keyword evidence="10" id="KW-1185">Reference proteome</keyword>
<evidence type="ECO:0000256" key="2">
    <source>
        <dbReference type="ARBA" id="ARBA00022723"/>
    </source>
</evidence>
<proteinExistence type="inferred from homology"/>
<keyword evidence="2" id="KW-0479">Metal-binding</keyword>
<evidence type="ECO:0000313" key="9">
    <source>
        <dbReference type="EMBL" id="ATD59281.1"/>
    </source>
</evidence>
<feature type="domain" description="Peptidase M48" evidence="8">
    <location>
        <begin position="168"/>
        <end position="335"/>
    </location>
</feature>
<feature type="transmembrane region" description="Helical" evidence="7">
    <location>
        <begin position="106"/>
        <end position="126"/>
    </location>
</feature>
<name>A0A290WQX9_9BURK</name>
<accession>A0A290WQX9</accession>
<evidence type="ECO:0000256" key="1">
    <source>
        <dbReference type="ARBA" id="ARBA00022670"/>
    </source>
</evidence>
<dbReference type="InterPro" id="IPR001915">
    <property type="entry name" value="Peptidase_M48"/>
</dbReference>
<keyword evidence="1 6" id="KW-0645">Protease</keyword>
<dbReference type="AlphaFoldDB" id="A0A290WQX9"/>
<dbReference type="RefSeq" id="WP_096233379.1">
    <property type="nucleotide sequence ID" value="NZ_CP023422.1"/>
</dbReference>
<keyword evidence="7" id="KW-1133">Transmembrane helix</keyword>
<evidence type="ECO:0000256" key="5">
    <source>
        <dbReference type="ARBA" id="ARBA00023049"/>
    </source>
</evidence>
<dbReference type="CDD" id="cd07332">
    <property type="entry name" value="M48C_Oma1_like"/>
    <property type="match status" value="1"/>
</dbReference>
<dbReference type="PANTHER" id="PTHR22726:SF1">
    <property type="entry name" value="METALLOENDOPEPTIDASE OMA1, MITOCHONDRIAL"/>
    <property type="match status" value="1"/>
</dbReference>
<dbReference type="Gene3D" id="3.30.2010.10">
    <property type="entry name" value="Metalloproteases ('zincins'), catalytic domain"/>
    <property type="match status" value="1"/>
</dbReference>
<keyword evidence="7" id="KW-0472">Membrane</keyword>
<keyword evidence="7" id="KW-0812">Transmembrane</keyword>
<dbReference type="InterPro" id="IPR051156">
    <property type="entry name" value="Mito/Outer_Membr_Metalloprot"/>
</dbReference>
<evidence type="ECO:0000256" key="4">
    <source>
        <dbReference type="ARBA" id="ARBA00022833"/>
    </source>
</evidence>
<evidence type="ECO:0000256" key="7">
    <source>
        <dbReference type="SAM" id="Phobius"/>
    </source>
</evidence>
<dbReference type="GO" id="GO:0051603">
    <property type="term" value="P:proteolysis involved in protein catabolic process"/>
    <property type="evidence" value="ECO:0007669"/>
    <property type="project" value="TreeGrafter"/>
</dbReference>
<comment type="cofactor">
    <cofactor evidence="6">
        <name>Zn(2+)</name>
        <dbReference type="ChEBI" id="CHEBI:29105"/>
    </cofactor>
    <text evidence="6">Binds 1 zinc ion per subunit.</text>
</comment>
<reference evidence="9 10" key="1">
    <citation type="submission" date="2017-09" db="EMBL/GenBank/DDBJ databases">
        <title>Complete genome sequence of Janthinobacterium svalbardensis PAMC 27463.</title>
        <authorList>
            <person name="Cho Y.-J."/>
            <person name="Cho A."/>
            <person name="Kim O.-S."/>
            <person name="Lee J.-I."/>
        </authorList>
    </citation>
    <scope>NUCLEOTIDE SEQUENCE [LARGE SCALE GENOMIC DNA]</scope>
    <source>
        <strain evidence="9 10">PAMC 27463</strain>
    </source>
</reference>
<gene>
    <name evidence="9" type="ORF">CNX70_03065</name>
</gene>
<comment type="similarity">
    <text evidence="6">Belongs to the peptidase M48 family.</text>
</comment>
<evidence type="ECO:0000256" key="6">
    <source>
        <dbReference type="RuleBase" id="RU003983"/>
    </source>
</evidence>
<dbReference type="Proteomes" id="UP000218437">
    <property type="component" value="Chromosome"/>
</dbReference>
<sequence>MTPFQALLTGPEGGAAGTPVSAHFFGRQLAINAPGHNVDVAQLVVSVGGVDGPELFLNWLDAQGRQASLKPLTAGDIAIVLREAPPALQPQLQRLWSERQRNRRQVSGWLAGLTGAAVVASALLWWQGSHAIGALAGWIPLSTEKQLGELALAQVRAQGGISEHGVAQQTLQEIGRKLTAGSRYQYRWLVKQDDTVNAFAMPGGIIVVHTGLLRQAGDPGELAGVLAHEVQHVEQRHSLRQMISSLGWGALMGLTIGDISAVAAMLAHQAGTLYFSRDMEEEADRLGLLALQRAQIRPDGMLRFFQKLDDKDKASVPGWISSHPQTAARAQQIESLISATPCPACLPLTSGHWQAMKAGLPPTAK</sequence>
<keyword evidence="4 6" id="KW-0862">Zinc</keyword>
<evidence type="ECO:0000256" key="3">
    <source>
        <dbReference type="ARBA" id="ARBA00022801"/>
    </source>
</evidence>
<dbReference type="PANTHER" id="PTHR22726">
    <property type="entry name" value="METALLOENDOPEPTIDASE OMA1"/>
    <property type="match status" value="1"/>
</dbReference>
<dbReference type="GO" id="GO:0004222">
    <property type="term" value="F:metalloendopeptidase activity"/>
    <property type="evidence" value="ECO:0007669"/>
    <property type="project" value="InterPro"/>
</dbReference>
<dbReference type="KEGG" id="jsv:CNX70_03065"/>
<evidence type="ECO:0000259" key="8">
    <source>
        <dbReference type="Pfam" id="PF01435"/>
    </source>
</evidence>
<keyword evidence="5 6" id="KW-0482">Metalloprotease</keyword>
<organism evidence="9 10">
    <name type="scientific">Janthinobacterium svalbardensis</name>
    <dbReference type="NCBI Taxonomy" id="368607"/>
    <lineage>
        <taxon>Bacteria</taxon>
        <taxon>Pseudomonadati</taxon>
        <taxon>Pseudomonadota</taxon>
        <taxon>Betaproteobacteria</taxon>
        <taxon>Burkholderiales</taxon>
        <taxon>Oxalobacteraceae</taxon>
        <taxon>Janthinobacterium</taxon>
    </lineage>
</organism>
<dbReference type="GO" id="GO:0016020">
    <property type="term" value="C:membrane"/>
    <property type="evidence" value="ECO:0007669"/>
    <property type="project" value="TreeGrafter"/>
</dbReference>
<dbReference type="Pfam" id="PF01435">
    <property type="entry name" value="Peptidase_M48"/>
    <property type="match status" value="1"/>
</dbReference>
<evidence type="ECO:0000313" key="10">
    <source>
        <dbReference type="Proteomes" id="UP000218437"/>
    </source>
</evidence>
<dbReference type="EMBL" id="CP023422">
    <property type="protein sequence ID" value="ATD59281.1"/>
    <property type="molecule type" value="Genomic_DNA"/>
</dbReference>
<keyword evidence="3 6" id="KW-0378">Hydrolase</keyword>
<protein>
    <recommendedName>
        <fullName evidence="8">Peptidase M48 domain-containing protein</fullName>
    </recommendedName>
</protein>
<dbReference type="GO" id="GO:0046872">
    <property type="term" value="F:metal ion binding"/>
    <property type="evidence" value="ECO:0007669"/>
    <property type="project" value="UniProtKB-KW"/>
</dbReference>